<accession>A0A0A8K3Q6</accession>
<dbReference type="Gene3D" id="3.90.226.10">
    <property type="entry name" value="2-enoyl-CoA Hydratase, Chain A, domain 1"/>
    <property type="match status" value="1"/>
</dbReference>
<dbReference type="SUPFAM" id="SSF52096">
    <property type="entry name" value="ClpP/crotonase"/>
    <property type="match status" value="1"/>
</dbReference>
<dbReference type="STRING" id="1384459.GL4_1718"/>
<keyword evidence="16" id="KW-1185">Reference proteome</keyword>
<dbReference type="GO" id="GO:0016509">
    <property type="term" value="F:long-chain (3S)-3-hydroxyacyl-CoA dehydrogenase (NAD+) activity"/>
    <property type="evidence" value="ECO:0007669"/>
    <property type="project" value="TreeGrafter"/>
</dbReference>
<keyword evidence="6" id="KW-0442">Lipid degradation</keyword>
<evidence type="ECO:0000256" key="5">
    <source>
        <dbReference type="ARBA" id="ARBA00022832"/>
    </source>
</evidence>
<dbReference type="Pfam" id="PF00378">
    <property type="entry name" value="ECH_1"/>
    <property type="match status" value="1"/>
</dbReference>
<dbReference type="GO" id="GO:0070403">
    <property type="term" value="F:NAD+ binding"/>
    <property type="evidence" value="ECO:0007669"/>
    <property type="project" value="InterPro"/>
</dbReference>
<dbReference type="Gene3D" id="1.10.1040.50">
    <property type="match status" value="1"/>
</dbReference>
<sequence length="664" mass="72501">MPITIPDLKDWTFTVDYERIAWAVADREGESMNALGRRPTEELEKIVSAVESAEAGEIKGLVLISAKDTSFIAGADINEFDVYDTEDKIKDAVTQTLALFDRIENLPVPVVAAIHGYCLGGGLELALACHWRIADREEGTRLGFPEVKLGIFPGLNGTVRAIRSAGPLDGMTAMLTAKMLRPSAARAMGLVDQLVPTRHNLRWAARKAVLKKLRSKGAPWWKKLMARQPVRGFLAKQMREKTAAKVREDHYPAPFRLIDLFETCGDDPKAMRLAETEMFAPLMVSDTSRNLRRCFKLSEMLKAAAPKDAFKPRKVHVIGAGTMGGDIAAWCVACGMQASLQDLDEAQIDKALSRAKKLFKKRVRGKTAFDSAVARLIADPEGKHIKHADVIIEAVAEKLEVKQGLFADLERKAKPGAVLATNTSSLKLEEIAGPLKDPGRLVGIHFFNPVAQLPLVEVVRGDATREDEIGKACAFVTAINKLPLIVKSCPGFLVNRVLAPYMMEAVRLYQEGQPREKIDQAALKFGMPMGPMELMDMVGLDICNKVGEELSLAPEGEGSQDNVLANLVKQGKLGKKTGRGFYQWEDGKPKREPMDFSDTELTRLGEKLMAPLLAEAARAEAEGVVADADHVDAGVIFGTGFAPFRGGPLHYAKTKDAAADKEAA</sequence>
<organism evidence="15 16">
    <name type="scientific">Methyloceanibacter caenitepidi</name>
    <dbReference type="NCBI Taxonomy" id="1384459"/>
    <lineage>
        <taxon>Bacteria</taxon>
        <taxon>Pseudomonadati</taxon>
        <taxon>Pseudomonadota</taxon>
        <taxon>Alphaproteobacteria</taxon>
        <taxon>Hyphomicrobiales</taxon>
        <taxon>Hyphomicrobiaceae</taxon>
        <taxon>Methyloceanibacter</taxon>
    </lineage>
</organism>
<dbReference type="SUPFAM" id="SSF51735">
    <property type="entry name" value="NAD(P)-binding Rossmann-fold domains"/>
    <property type="match status" value="1"/>
</dbReference>
<keyword evidence="9" id="KW-0443">Lipid metabolism</keyword>
<dbReference type="HOGENOM" id="CLU_009834_16_3_5"/>
<dbReference type="InterPro" id="IPR006176">
    <property type="entry name" value="3-OHacyl-CoA_DH_NAD-bd"/>
</dbReference>
<dbReference type="InterPro" id="IPR001753">
    <property type="entry name" value="Enoyl-CoA_hydra/iso"/>
</dbReference>
<gene>
    <name evidence="15" type="ORF">GL4_1718</name>
</gene>
<evidence type="ECO:0000256" key="12">
    <source>
        <dbReference type="ARBA" id="ARBA00049556"/>
    </source>
</evidence>
<comment type="pathway">
    <text evidence="1">Lipid metabolism; fatty acid beta-oxidation.</text>
</comment>
<dbReference type="PROSITE" id="PS00067">
    <property type="entry name" value="3HCDH"/>
    <property type="match status" value="1"/>
</dbReference>
<comment type="catalytic activity">
    <reaction evidence="12">
        <text>a (3S)-3-hydroxyacyl-CoA + NAD(+) = a 3-oxoacyl-CoA + NADH + H(+)</text>
        <dbReference type="Rhea" id="RHEA:22432"/>
        <dbReference type="ChEBI" id="CHEBI:15378"/>
        <dbReference type="ChEBI" id="CHEBI:57318"/>
        <dbReference type="ChEBI" id="CHEBI:57540"/>
        <dbReference type="ChEBI" id="CHEBI:57945"/>
        <dbReference type="ChEBI" id="CHEBI:90726"/>
        <dbReference type="EC" id="1.1.1.35"/>
    </reaction>
</comment>
<reference evidence="15 16" key="1">
    <citation type="submission" date="2014-09" db="EMBL/GenBank/DDBJ databases">
        <title>Genome sequencing of Methyloceanibacter caenitepidi Gela4.</title>
        <authorList>
            <person name="Takeuchi M."/>
            <person name="Susumu S."/>
            <person name="Kamagata Y."/>
            <person name="Oshima K."/>
            <person name="Hattori M."/>
            <person name="Iwasaki W."/>
        </authorList>
    </citation>
    <scope>NUCLEOTIDE SEQUENCE [LARGE SCALE GENOMIC DNA]</scope>
    <source>
        <strain evidence="15 16">Gela4</strain>
    </source>
</reference>
<name>A0A0A8K3Q6_9HYPH</name>
<dbReference type="Gene3D" id="3.40.50.720">
    <property type="entry name" value="NAD(P)-binding Rossmann-like Domain"/>
    <property type="match status" value="1"/>
</dbReference>
<evidence type="ECO:0000256" key="9">
    <source>
        <dbReference type="ARBA" id="ARBA00023098"/>
    </source>
</evidence>
<dbReference type="RefSeq" id="WP_045366573.1">
    <property type="nucleotide sequence ID" value="NZ_AP014648.1"/>
</dbReference>
<dbReference type="Pfam" id="PF00725">
    <property type="entry name" value="3HCDH"/>
    <property type="match status" value="1"/>
</dbReference>
<evidence type="ECO:0000256" key="2">
    <source>
        <dbReference type="ARBA" id="ARBA00007005"/>
    </source>
</evidence>
<evidence type="ECO:0000256" key="6">
    <source>
        <dbReference type="ARBA" id="ARBA00022963"/>
    </source>
</evidence>
<evidence type="ECO:0000256" key="7">
    <source>
        <dbReference type="ARBA" id="ARBA00023002"/>
    </source>
</evidence>
<evidence type="ECO:0000256" key="1">
    <source>
        <dbReference type="ARBA" id="ARBA00005005"/>
    </source>
</evidence>
<dbReference type="EC" id="4.2.1.17" evidence="4"/>
<dbReference type="EMBL" id="AP014648">
    <property type="protein sequence ID" value="BAQ17172.1"/>
    <property type="molecule type" value="Genomic_DNA"/>
</dbReference>
<dbReference type="AlphaFoldDB" id="A0A0A8K3Q6"/>
<dbReference type="InterPro" id="IPR006180">
    <property type="entry name" value="3-OHacyl-CoA_DH_CS"/>
</dbReference>
<dbReference type="InterPro" id="IPR029045">
    <property type="entry name" value="ClpP/crotonase-like_dom_sf"/>
</dbReference>
<dbReference type="UniPathway" id="UPA00659"/>
<evidence type="ECO:0000259" key="14">
    <source>
        <dbReference type="Pfam" id="PF02737"/>
    </source>
</evidence>
<protein>
    <recommendedName>
        <fullName evidence="4">enoyl-CoA hydratase</fullName>
        <ecNumber evidence="4">4.2.1.17</ecNumber>
    </recommendedName>
</protein>
<evidence type="ECO:0000313" key="16">
    <source>
        <dbReference type="Proteomes" id="UP000031643"/>
    </source>
</evidence>
<dbReference type="SUPFAM" id="SSF48179">
    <property type="entry name" value="6-phosphogluconate dehydrogenase C-terminal domain-like"/>
    <property type="match status" value="2"/>
</dbReference>
<dbReference type="Proteomes" id="UP000031643">
    <property type="component" value="Chromosome"/>
</dbReference>
<keyword evidence="5" id="KW-0276">Fatty acid metabolism</keyword>
<dbReference type="OrthoDB" id="9771883at2"/>
<dbReference type="KEGG" id="mcg:GL4_1718"/>
<feature type="domain" description="3-hydroxyacyl-CoA dehydrogenase C-terminal" evidence="13">
    <location>
        <begin position="491"/>
        <end position="584"/>
    </location>
</feature>
<keyword evidence="7" id="KW-0560">Oxidoreductase</keyword>
<dbReference type="CDD" id="cd06558">
    <property type="entry name" value="crotonase-like"/>
    <property type="match status" value="1"/>
</dbReference>
<dbReference type="GO" id="GO:0004300">
    <property type="term" value="F:enoyl-CoA hydratase activity"/>
    <property type="evidence" value="ECO:0007669"/>
    <property type="project" value="UniProtKB-EC"/>
</dbReference>
<evidence type="ECO:0000256" key="8">
    <source>
        <dbReference type="ARBA" id="ARBA00023027"/>
    </source>
</evidence>
<feature type="domain" description="3-hydroxyacyl-CoA dehydrogenase NAD binding" evidence="14">
    <location>
        <begin position="314"/>
        <end position="488"/>
    </location>
</feature>
<dbReference type="FunFam" id="3.40.50.720:FF:000009">
    <property type="entry name" value="Fatty oxidation complex, alpha subunit"/>
    <property type="match status" value="1"/>
</dbReference>
<dbReference type="InterPro" id="IPR050136">
    <property type="entry name" value="FA_oxidation_alpha_subunit"/>
</dbReference>
<evidence type="ECO:0000256" key="4">
    <source>
        <dbReference type="ARBA" id="ARBA00012076"/>
    </source>
</evidence>
<evidence type="ECO:0000313" key="15">
    <source>
        <dbReference type="EMBL" id="BAQ17172.1"/>
    </source>
</evidence>
<dbReference type="InterPro" id="IPR008927">
    <property type="entry name" value="6-PGluconate_DH-like_C_sf"/>
</dbReference>
<keyword evidence="10 15" id="KW-0456">Lyase</keyword>
<comment type="similarity">
    <text evidence="2">In the central section; belongs to the 3-hydroxyacyl-CoA dehydrogenase family.</text>
</comment>
<dbReference type="PANTHER" id="PTHR43612:SF3">
    <property type="entry name" value="TRIFUNCTIONAL ENZYME SUBUNIT ALPHA, MITOCHONDRIAL"/>
    <property type="match status" value="1"/>
</dbReference>
<comment type="similarity">
    <text evidence="3">In the N-terminal section; belongs to the enoyl-CoA hydratase/isomerase family.</text>
</comment>
<dbReference type="InterPro" id="IPR036291">
    <property type="entry name" value="NAD(P)-bd_dom_sf"/>
</dbReference>
<dbReference type="PANTHER" id="PTHR43612">
    <property type="entry name" value="TRIFUNCTIONAL ENZYME SUBUNIT ALPHA"/>
    <property type="match status" value="1"/>
</dbReference>
<dbReference type="GO" id="GO:0006635">
    <property type="term" value="P:fatty acid beta-oxidation"/>
    <property type="evidence" value="ECO:0007669"/>
    <property type="project" value="UniProtKB-UniPathway"/>
</dbReference>
<evidence type="ECO:0000259" key="13">
    <source>
        <dbReference type="Pfam" id="PF00725"/>
    </source>
</evidence>
<dbReference type="Pfam" id="PF02737">
    <property type="entry name" value="3HCDH_N"/>
    <property type="match status" value="1"/>
</dbReference>
<keyword evidence="8" id="KW-0520">NAD</keyword>
<evidence type="ECO:0000256" key="3">
    <source>
        <dbReference type="ARBA" id="ARBA00008750"/>
    </source>
</evidence>
<keyword evidence="11" id="KW-0511">Multifunctional enzyme</keyword>
<evidence type="ECO:0000256" key="10">
    <source>
        <dbReference type="ARBA" id="ARBA00023239"/>
    </source>
</evidence>
<dbReference type="InterPro" id="IPR006108">
    <property type="entry name" value="3HC_DH_C"/>
</dbReference>
<evidence type="ECO:0000256" key="11">
    <source>
        <dbReference type="ARBA" id="ARBA00023268"/>
    </source>
</evidence>
<proteinExistence type="inferred from homology"/>